<protein>
    <submittedName>
        <fullName evidence="1">Uncharacterized protein</fullName>
    </submittedName>
</protein>
<organism evidence="1 2">
    <name type="scientific">Zarea fungicola</name>
    <dbReference type="NCBI Taxonomy" id="93591"/>
    <lineage>
        <taxon>Eukaryota</taxon>
        <taxon>Fungi</taxon>
        <taxon>Dikarya</taxon>
        <taxon>Ascomycota</taxon>
        <taxon>Pezizomycotina</taxon>
        <taxon>Sordariomycetes</taxon>
        <taxon>Hypocreomycetidae</taxon>
        <taxon>Hypocreales</taxon>
        <taxon>Cordycipitaceae</taxon>
        <taxon>Zarea</taxon>
    </lineage>
</organism>
<dbReference type="Proteomes" id="UP001143910">
    <property type="component" value="Unassembled WGS sequence"/>
</dbReference>
<proteinExistence type="predicted"/>
<keyword evidence="2" id="KW-1185">Reference proteome</keyword>
<evidence type="ECO:0000313" key="2">
    <source>
        <dbReference type="Proteomes" id="UP001143910"/>
    </source>
</evidence>
<comment type="caution">
    <text evidence="1">The sequence shown here is derived from an EMBL/GenBank/DDBJ whole genome shotgun (WGS) entry which is preliminary data.</text>
</comment>
<name>A0ACC1MVJ0_9HYPO</name>
<sequence length="248" mass="27120">MLFFSFFVAALVASASARSIVLEQVPVLPADWKKSDAAVNPSDEVNFSIALHQPKVDIPTLMAKGGNHLSRDEVRALRAPAQSSIDSVMKWLQAENISGVTQDHDMINVKTTVAEAEKLLGITFNHYIYDNKLAKLGTQAYSIPEELTDAISFIHPIANFMKPERTNAKVSGNIANFNAGQKNSAQVACSSSVGISCIKQLYNITYTSPDTNSPVRFGISGYLEENGNHDDLQSFLQSQTRPRLACGW</sequence>
<dbReference type="EMBL" id="JANJQO010001476">
    <property type="protein sequence ID" value="KAJ2970753.1"/>
    <property type="molecule type" value="Genomic_DNA"/>
</dbReference>
<reference evidence="1" key="1">
    <citation type="submission" date="2022-08" db="EMBL/GenBank/DDBJ databases">
        <title>Genome Sequence of Lecanicillium fungicola.</title>
        <authorList>
            <person name="Buettner E."/>
        </authorList>
    </citation>
    <scope>NUCLEOTIDE SEQUENCE</scope>
    <source>
        <strain evidence="1">Babe33</strain>
    </source>
</reference>
<gene>
    <name evidence="1" type="ORF">NQ176_g8035</name>
</gene>
<accession>A0ACC1MVJ0</accession>
<evidence type="ECO:0000313" key="1">
    <source>
        <dbReference type="EMBL" id="KAJ2970753.1"/>
    </source>
</evidence>